<comment type="caution">
    <text evidence="2">The sequence shown here is derived from an EMBL/GenBank/DDBJ whole genome shotgun (WGS) entry which is preliminary data.</text>
</comment>
<name>A0A5A8F2S0_9BACT</name>
<proteinExistence type="predicted"/>
<keyword evidence="1" id="KW-1133">Transmembrane helix</keyword>
<dbReference type="AlphaFoldDB" id="A0A5A8F2S0"/>
<feature type="transmembrane region" description="Helical" evidence="1">
    <location>
        <begin position="86"/>
        <end position="105"/>
    </location>
</feature>
<evidence type="ECO:0000313" key="3">
    <source>
        <dbReference type="Proteomes" id="UP000322876"/>
    </source>
</evidence>
<dbReference type="RefSeq" id="WP_149267326.1">
    <property type="nucleotide sequence ID" value="NZ_VFJB01000009.1"/>
</dbReference>
<keyword evidence="1" id="KW-0472">Membrane</keyword>
<reference evidence="2 3" key="1">
    <citation type="submission" date="2019-06" db="EMBL/GenBank/DDBJ databases">
        <title>Genomic insights into carbon and energy metabolism of Deferribacter autotrophicus revealed new metabolic traits in the phylum Deferribacteres.</title>
        <authorList>
            <person name="Slobodkin A.I."/>
            <person name="Slobodkina G.B."/>
            <person name="Allioux M."/>
            <person name="Alain K."/>
            <person name="Jebbar M."/>
            <person name="Shadrin V."/>
            <person name="Kublanov I.V."/>
            <person name="Toshchakov S.V."/>
            <person name="Bonch-Osmolovskaya E.A."/>
        </authorList>
    </citation>
    <scope>NUCLEOTIDE SEQUENCE [LARGE SCALE GENOMIC DNA]</scope>
    <source>
        <strain evidence="2 3">SL50</strain>
    </source>
</reference>
<protein>
    <submittedName>
        <fullName evidence="2">Uncharacterized protein</fullName>
    </submittedName>
</protein>
<keyword evidence="1" id="KW-0812">Transmembrane</keyword>
<feature type="transmembrane region" description="Helical" evidence="1">
    <location>
        <begin position="61"/>
        <end position="80"/>
    </location>
</feature>
<dbReference type="Proteomes" id="UP000322876">
    <property type="component" value="Unassembled WGS sequence"/>
</dbReference>
<gene>
    <name evidence="2" type="ORF">FHQ18_11515</name>
</gene>
<dbReference type="EMBL" id="VFJB01000009">
    <property type="protein sequence ID" value="KAA0257185.1"/>
    <property type="molecule type" value="Genomic_DNA"/>
</dbReference>
<evidence type="ECO:0000313" key="2">
    <source>
        <dbReference type="EMBL" id="KAA0257185.1"/>
    </source>
</evidence>
<organism evidence="2 3">
    <name type="scientific">Deferribacter autotrophicus</name>
    <dbReference type="NCBI Taxonomy" id="500465"/>
    <lineage>
        <taxon>Bacteria</taxon>
        <taxon>Pseudomonadati</taxon>
        <taxon>Deferribacterota</taxon>
        <taxon>Deferribacteres</taxon>
        <taxon>Deferribacterales</taxon>
        <taxon>Deferribacteraceae</taxon>
        <taxon>Deferribacter</taxon>
    </lineage>
</organism>
<accession>A0A5A8F2S0</accession>
<keyword evidence="3" id="KW-1185">Reference proteome</keyword>
<evidence type="ECO:0000256" key="1">
    <source>
        <dbReference type="SAM" id="Phobius"/>
    </source>
</evidence>
<sequence>MENSNNFIKGKNFIIGNNNIITHDPLFSIIKNTNNINDLFEKIEKHKTSLRKEKEHIINKIFLLLIPLLGFTTFLITAIISNATKLIFLFFILSLIPGVPISYFFKKLEKLSPKIKSTEELVIEIYKLVILDKIKEKEPTKEPL</sequence>